<dbReference type="Pfam" id="PF09202">
    <property type="entry name" value="Rio2_N"/>
    <property type="match status" value="1"/>
</dbReference>
<comment type="catalytic activity">
    <reaction evidence="11">
        <text>L-threonyl-[protein] + ATP = O-phospho-L-threonyl-[protein] + ADP + H(+)</text>
        <dbReference type="Rhea" id="RHEA:46608"/>
        <dbReference type="Rhea" id="RHEA-COMP:11060"/>
        <dbReference type="Rhea" id="RHEA-COMP:11605"/>
        <dbReference type="ChEBI" id="CHEBI:15378"/>
        <dbReference type="ChEBI" id="CHEBI:30013"/>
        <dbReference type="ChEBI" id="CHEBI:30616"/>
        <dbReference type="ChEBI" id="CHEBI:61977"/>
        <dbReference type="ChEBI" id="CHEBI:456216"/>
        <dbReference type="EC" id="2.7.11.1"/>
    </reaction>
</comment>
<dbReference type="FunFam" id="3.30.200.20:FF:000052">
    <property type="entry name" value="Serine/threonine-protein kinase RIO2"/>
    <property type="match status" value="1"/>
</dbReference>
<dbReference type="FunFam" id="1.10.10.10:FF:000053">
    <property type="entry name" value="Serine/threonine-protein kinase RIO2"/>
    <property type="match status" value="1"/>
</dbReference>
<comment type="catalytic activity">
    <reaction evidence="12">
        <text>L-seryl-[protein] + ATP = O-phospho-L-seryl-[protein] + ADP + H(+)</text>
        <dbReference type="Rhea" id="RHEA:17989"/>
        <dbReference type="Rhea" id="RHEA-COMP:9863"/>
        <dbReference type="Rhea" id="RHEA-COMP:11604"/>
        <dbReference type="ChEBI" id="CHEBI:15378"/>
        <dbReference type="ChEBI" id="CHEBI:29999"/>
        <dbReference type="ChEBI" id="CHEBI:30616"/>
        <dbReference type="ChEBI" id="CHEBI:83421"/>
        <dbReference type="ChEBI" id="CHEBI:456216"/>
        <dbReference type="EC" id="2.7.11.1"/>
    </reaction>
</comment>
<evidence type="ECO:0000256" key="8">
    <source>
        <dbReference type="ARBA" id="ARBA00022777"/>
    </source>
</evidence>
<name>A0A8J5QM14_9ASCO</name>
<dbReference type="GeneID" id="73472305"/>
<gene>
    <name evidence="17" type="ORF">J8A68_005505</name>
</gene>
<proteinExistence type="inferred from homology"/>
<evidence type="ECO:0000313" key="18">
    <source>
        <dbReference type="Proteomes" id="UP000694255"/>
    </source>
</evidence>
<dbReference type="Pfam" id="PF01163">
    <property type="entry name" value="RIO1"/>
    <property type="match status" value="1"/>
</dbReference>
<dbReference type="CDD" id="cd05144">
    <property type="entry name" value="RIO2_C"/>
    <property type="match status" value="1"/>
</dbReference>
<evidence type="ECO:0000256" key="10">
    <source>
        <dbReference type="ARBA" id="ARBA00022842"/>
    </source>
</evidence>
<comment type="caution">
    <text evidence="17">The sequence shown here is derived from an EMBL/GenBank/DDBJ whole genome shotgun (WGS) entry which is preliminary data.</text>
</comment>
<dbReference type="EMBL" id="JAGSYN010000271">
    <property type="protein sequence ID" value="KAG7660985.1"/>
    <property type="molecule type" value="Genomic_DNA"/>
</dbReference>
<dbReference type="PANTHER" id="PTHR45852:SF1">
    <property type="entry name" value="SERINE_THREONINE-PROTEIN KINASE RIO2"/>
    <property type="match status" value="1"/>
</dbReference>
<dbReference type="AlphaFoldDB" id="A0A8J5QM14"/>
<evidence type="ECO:0000256" key="3">
    <source>
        <dbReference type="ARBA" id="ARBA00012513"/>
    </source>
</evidence>
<dbReference type="InterPro" id="IPR030484">
    <property type="entry name" value="Rio2"/>
</dbReference>
<dbReference type="EC" id="2.7.11.1" evidence="3"/>
<dbReference type="RefSeq" id="XP_049261218.1">
    <property type="nucleotide sequence ID" value="XM_049409579.1"/>
</dbReference>
<evidence type="ECO:0000259" key="16">
    <source>
        <dbReference type="SMART" id="SM00090"/>
    </source>
</evidence>
<accession>A0A8J5QM14</accession>
<reference evidence="17 18" key="1">
    <citation type="journal article" date="2021" name="DNA Res.">
        <title>Genome analysis of Candida subhashii reveals its hybrid nature and dual mitochondrial genome conformations.</title>
        <authorList>
            <person name="Mixao V."/>
            <person name="Hegedusova E."/>
            <person name="Saus E."/>
            <person name="Pryszcz L.P."/>
            <person name="Cillingova A."/>
            <person name="Nosek J."/>
            <person name="Gabaldon T."/>
        </authorList>
    </citation>
    <scope>NUCLEOTIDE SEQUENCE [LARGE SCALE GENOMIC DNA]</scope>
    <source>
        <strain evidence="17 18">CBS 10753</strain>
    </source>
</reference>
<evidence type="ECO:0000256" key="15">
    <source>
        <dbReference type="SAM" id="MobiDB-lite"/>
    </source>
</evidence>
<keyword evidence="7" id="KW-0547">Nucleotide-binding</keyword>
<dbReference type="GO" id="GO:0030688">
    <property type="term" value="C:preribosome, small subunit precursor"/>
    <property type="evidence" value="ECO:0007669"/>
    <property type="project" value="TreeGrafter"/>
</dbReference>
<sequence length="433" mass="50454">MKLDTSHMRYLTSDDFRVLQAVELGSRNHELVPTNMIHSIGGLKSPTGTMRCIGDLAKLKLVSRLRNAKYDGFRLTYNGYDYLALKSMLNRETLYSVGTMIGVGKESDIYSVSDPKGVQKVIKIHRLGRTSFKTVKNNRDYLKNKQTGNWMYLSRLAAGKEYEFMTILWDNGFTVPQPFDYSRHCVMMEWIKGMPMKHLRQHDNYKKLYSDLMNFIVKLANHGLIHCDFNEFNIIIRDKAEASKHEFDFVVIDFPQCVSIEHPDAKEYFDRDVQGIRDFFEKKFRYSPEHDATMFDTEGYGEGYKYAYPNFKRDVIREKNLDVEVKASGYAKKRTGTKEDKDLEKAVMGMRIVTTEDDDLSEIEDEEGDEGEYDDEEEEDEDEDFEEGEEDGFDSEDEEQKLHEENEKIIEALSLGDKKLKMDKLGNYILDED</sequence>
<keyword evidence="9" id="KW-0067">ATP-binding</keyword>
<dbReference type="InterPro" id="IPR000687">
    <property type="entry name" value="RIO_kinase"/>
</dbReference>
<protein>
    <recommendedName>
        <fullName evidence="13">Serine/threonine-protein kinase RIO2</fullName>
        <ecNumber evidence="3">2.7.11.1</ecNumber>
    </recommendedName>
    <alternativeName>
        <fullName evidence="14">Serine/threonine-protein kinase rio2</fullName>
    </alternativeName>
</protein>
<dbReference type="GO" id="GO:0046872">
    <property type="term" value="F:metal ion binding"/>
    <property type="evidence" value="ECO:0007669"/>
    <property type="project" value="UniProtKB-KW"/>
</dbReference>
<keyword evidence="5" id="KW-0808">Transferase</keyword>
<feature type="compositionally biased region" description="Acidic residues" evidence="15">
    <location>
        <begin position="355"/>
        <end position="399"/>
    </location>
</feature>
<keyword evidence="18" id="KW-1185">Reference proteome</keyword>
<dbReference type="GO" id="GO:0004674">
    <property type="term" value="F:protein serine/threonine kinase activity"/>
    <property type="evidence" value="ECO:0007669"/>
    <property type="project" value="UniProtKB-KW"/>
</dbReference>
<dbReference type="InterPro" id="IPR018934">
    <property type="entry name" value="RIO_dom"/>
</dbReference>
<evidence type="ECO:0000256" key="12">
    <source>
        <dbReference type="ARBA" id="ARBA00048679"/>
    </source>
</evidence>
<dbReference type="InterPro" id="IPR015285">
    <property type="entry name" value="RIO2_wHTH_N"/>
</dbReference>
<dbReference type="PANTHER" id="PTHR45852">
    <property type="entry name" value="SER/THR-PROTEIN KINASE RIO2"/>
    <property type="match status" value="1"/>
</dbReference>
<dbReference type="FunFam" id="1.10.510.10:FF:000566">
    <property type="entry name" value="Serine/threonine-protein kinase rio2"/>
    <property type="match status" value="1"/>
</dbReference>
<feature type="domain" description="RIO kinase" evidence="16">
    <location>
        <begin position="66"/>
        <end position="298"/>
    </location>
</feature>
<evidence type="ECO:0000313" key="17">
    <source>
        <dbReference type="EMBL" id="KAG7660985.1"/>
    </source>
</evidence>
<keyword evidence="10" id="KW-0460">Magnesium</keyword>
<keyword evidence="8" id="KW-0418">Kinase</keyword>
<evidence type="ECO:0000256" key="9">
    <source>
        <dbReference type="ARBA" id="ARBA00022840"/>
    </source>
</evidence>
<evidence type="ECO:0000256" key="7">
    <source>
        <dbReference type="ARBA" id="ARBA00022741"/>
    </source>
</evidence>
<evidence type="ECO:0000256" key="1">
    <source>
        <dbReference type="ARBA" id="ARBA00001946"/>
    </source>
</evidence>
<dbReference type="GO" id="GO:0005524">
    <property type="term" value="F:ATP binding"/>
    <property type="evidence" value="ECO:0007669"/>
    <property type="project" value="UniProtKB-KW"/>
</dbReference>
<evidence type="ECO:0000256" key="6">
    <source>
        <dbReference type="ARBA" id="ARBA00022723"/>
    </source>
</evidence>
<dbReference type="SMART" id="SM00090">
    <property type="entry name" value="RIO"/>
    <property type="match status" value="1"/>
</dbReference>
<organism evidence="17 18">
    <name type="scientific">[Candida] subhashii</name>
    <dbReference type="NCBI Taxonomy" id="561895"/>
    <lineage>
        <taxon>Eukaryota</taxon>
        <taxon>Fungi</taxon>
        <taxon>Dikarya</taxon>
        <taxon>Ascomycota</taxon>
        <taxon>Saccharomycotina</taxon>
        <taxon>Pichiomycetes</taxon>
        <taxon>Debaryomycetaceae</taxon>
        <taxon>Spathaspora</taxon>
    </lineage>
</organism>
<evidence type="ECO:0000256" key="5">
    <source>
        <dbReference type="ARBA" id="ARBA00022679"/>
    </source>
</evidence>
<feature type="region of interest" description="Disordered" evidence="15">
    <location>
        <begin position="354"/>
        <end position="405"/>
    </location>
</feature>
<keyword evidence="6" id="KW-0479">Metal-binding</keyword>
<keyword evidence="4" id="KW-0723">Serine/threonine-protein kinase</keyword>
<evidence type="ECO:0000256" key="4">
    <source>
        <dbReference type="ARBA" id="ARBA00022527"/>
    </source>
</evidence>
<evidence type="ECO:0000256" key="11">
    <source>
        <dbReference type="ARBA" id="ARBA00047899"/>
    </source>
</evidence>
<evidence type="ECO:0000256" key="2">
    <source>
        <dbReference type="ARBA" id="ARBA00009196"/>
    </source>
</evidence>
<dbReference type="GO" id="GO:0005829">
    <property type="term" value="C:cytosol"/>
    <property type="evidence" value="ECO:0007669"/>
    <property type="project" value="TreeGrafter"/>
</dbReference>
<dbReference type="GO" id="GO:0030490">
    <property type="term" value="P:maturation of SSU-rRNA"/>
    <property type="evidence" value="ECO:0007669"/>
    <property type="project" value="TreeGrafter"/>
</dbReference>
<comment type="similarity">
    <text evidence="2">Belongs to the protein kinase superfamily. RIO-type Ser/Thr kinase family.</text>
</comment>
<dbReference type="Proteomes" id="UP000694255">
    <property type="component" value="Unassembled WGS sequence"/>
</dbReference>
<evidence type="ECO:0000256" key="14">
    <source>
        <dbReference type="ARBA" id="ARBA00068837"/>
    </source>
</evidence>
<comment type="cofactor">
    <cofactor evidence="1">
        <name>Mg(2+)</name>
        <dbReference type="ChEBI" id="CHEBI:18420"/>
    </cofactor>
</comment>
<dbReference type="OrthoDB" id="10258631at2759"/>
<evidence type="ECO:0000256" key="13">
    <source>
        <dbReference type="ARBA" id="ARBA00068353"/>
    </source>
</evidence>
<dbReference type="GO" id="GO:0005634">
    <property type="term" value="C:nucleus"/>
    <property type="evidence" value="ECO:0007669"/>
    <property type="project" value="TreeGrafter"/>
</dbReference>